<evidence type="ECO:0000256" key="6">
    <source>
        <dbReference type="ARBA" id="ARBA00022777"/>
    </source>
</evidence>
<dbReference type="GO" id="GO:0016301">
    <property type="term" value="F:kinase activity"/>
    <property type="evidence" value="ECO:0007669"/>
    <property type="project" value="UniProtKB-KW"/>
</dbReference>
<evidence type="ECO:0000256" key="3">
    <source>
        <dbReference type="ARBA" id="ARBA00022553"/>
    </source>
</evidence>
<evidence type="ECO:0000256" key="4">
    <source>
        <dbReference type="ARBA" id="ARBA00022679"/>
    </source>
</evidence>
<name>A0ABS2WUE2_9BACT</name>
<keyword evidence="5" id="KW-0547">Nucleotide-binding</keyword>
<evidence type="ECO:0000256" key="8">
    <source>
        <dbReference type="ARBA" id="ARBA00023012"/>
    </source>
</evidence>
<keyword evidence="6 11" id="KW-0418">Kinase</keyword>
<dbReference type="SMART" id="SM00387">
    <property type="entry name" value="HATPase_c"/>
    <property type="match status" value="1"/>
</dbReference>
<dbReference type="InterPro" id="IPR036890">
    <property type="entry name" value="HATPase_C_sf"/>
</dbReference>
<evidence type="ECO:0000313" key="12">
    <source>
        <dbReference type="Proteomes" id="UP000703590"/>
    </source>
</evidence>
<dbReference type="SUPFAM" id="SSF55874">
    <property type="entry name" value="ATPase domain of HSP90 chaperone/DNA topoisomerase II/histidine kinase"/>
    <property type="match status" value="1"/>
</dbReference>
<dbReference type="InterPro" id="IPR003594">
    <property type="entry name" value="HATPase_dom"/>
</dbReference>
<reference evidence="11 12" key="3">
    <citation type="submission" date="2021-02" db="EMBL/GenBank/DDBJ databases">
        <authorList>
            <person name="Merkel A.Y."/>
        </authorList>
    </citation>
    <scope>NUCLEOTIDE SEQUENCE [LARGE SCALE GENOMIC DNA]</scope>
    <source>
        <strain evidence="11 12">T05b</strain>
    </source>
</reference>
<evidence type="ECO:0000256" key="5">
    <source>
        <dbReference type="ARBA" id="ARBA00022741"/>
    </source>
</evidence>
<keyword evidence="3" id="KW-0597">Phosphoprotein</keyword>
<dbReference type="PRINTS" id="PR00344">
    <property type="entry name" value="BCTRLSENSOR"/>
</dbReference>
<dbReference type="Gene3D" id="6.10.340.10">
    <property type="match status" value="1"/>
</dbReference>
<dbReference type="InterPro" id="IPR036097">
    <property type="entry name" value="HisK_dim/P_sf"/>
</dbReference>
<dbReference type="PROSITE" id="PS50109">
    <property type="entry name" value="HIS_KIN"/>
    <property type="match status" value="1"/>
</dbReference>
<reference evidence="12" key="1">
    <citation type="submission" date="2021-02" db="EMBL/GenBank/DDBJ databases">
        <title>Sulfurospirillum tamanensis sp. nov.</title>
        <authorList>
            <person name="Merkel A.Y."/>
        </authorList>
    </citation>
    <scope>NUCLEOTIDE SEQUENCE [LARGE SCALE GENOMIC DNA]</scope>
    <source>
        <strain evidence="12">T05b</strain>
    </source>
</reference>
<evidence type="ECO:0000256" key="2">
    <source>
        <dbReference type="ARBA" id="ARBA00012438"/>
    </source>
</evidence>
<dbReference type="Gene3D" id="3.30.565.10">
    <property type="entry name" value="Histidine kinase-like ATPase, C-terminal domain"/>
    <property type="match status" value="1"/>
</dbReference>
<keyword evidence="8" id="KW-0902">Two-component regulatory system</keyword>
<dbReference type="Pfam" id="PF02518">
    <property type="entry name" value="HATPase_c"/>
    <property type="match status" value="1"/>
</dbReference>
<evidence type="ECO:0000256" key="7">
    <source>
        <dbReference type="ARBA" id="ARBA00022840"/>
    </source>
</evidence>
<dbReference type="PANTHER" id="PTHR43065:SF10">
    <property type="entry name" value="PEROXIDE STRESS-ACTIVATED HISTIDINE KINASE MAK3"/>
    <property type="match status" value="1"/>
</dbReference>
<dbReference type="PANTHER" id="PTHR43065">
    <property type="entry name" value="SENSOR HISTIDINE KINASE"/>
    <property type="match status" value="1"/>
</dbReference>
<evidence type="ECO:0000313" key="11">
    <source>
        <dbReference type="EMBL" id="MBN2965279.1"/>
    </source>
</evidence>
<keyword evidence="7" id="KW-0067">ATP-binding</keyword>
<proteinExistence type="predicted"/>
<dbReference type="Proteomes" id="UP000703590">
    <property type="component" value="Unassembled WGS sequence"/>
</dbReference>
<sequence length="553" mass="62548">MNRLGIRFKLFILGFLGAFMLMGLASLALYINKEGIKNLNDVFDDTKQVHTLQSRYIAPLFRLRELSLTLVMAPNENFRSHIQTSISPLISHLDNAFSQAPNELNGLWLGYKSLLETTRSHIGQGFEEGAFINANTAERKQFFALIDTLEQNQNRQLEKSSTTFSKAQSLAQNSKNLLYIGVIVLLLVSIFVASFIASNIINSIEIVQKGLKDFFNFLSHKSDELQNEGIALESKDELGAMVKAINAQIYQIKADLLQDRKLIEEATQIVSSLKKGERDSRLIEHSNSKELNTLKLVMNEMMDDLEQKILNEINQRTDQEKLLIQQSKLAGMGNMIGNIAHQWRQPLAEINAILISLQVRHMYEDLDGEFLNSQIEKCNKITEFMSNTISDFQNFFKPSKEKEEFCVYEACHKAAMILHSSLKHYAIEFEFNADKTQTILGYPNEFSQAFLNILSNAKDVLVERQTTNPKITVTIKSGEQYVLVKVQDNGGGIATENLERIFEPYFTTKHAKQGTGIGLYMCKTIIEGNMDGVIHAQNIDDGACITIKLKLPQ</sequence>
<organism evidence="11 12">
    <name type="scientific">Sulfurospirillum tamanense</name>
    <dbReference type="NCBI Taxonomy" id="2813362"/>
    <lineage>
        <taxon>Bacteria</taxon>
        <taxon>Pseudomonadati</taxon>
        <taxon>Campylobacterota</taxon>
        <taxon>Epsilonproteobacteria</taxon>
        <taxon>Campylobacterales</taxon>
        <taxon>Sulfurospirillaceae</taxon>
        <taxon>Sulfurospirillum</taxon>
    </lineage>
</organism>
<evidence type="ECO:0000256" key="9">
    <source>
        <dbReference type="SAM" id="Phobius"/>
    </source>
</evidence>
<dbReference type="InterPro" id="IPR005467">
    <property type="entry name" value="His_kinase_dom"/>
</dbReference>
<comment type="catalytic activity">
    <reaction evidence="1">
        <text>ATP + protein L-histidine = ADP + protein N-phospho-L-histidine.</text>
        <dbReference type="EC" id="2.7.13.3"/>
    </reaction>
</comment>
<dbReference type="InterPro" id="IPR004358">
    <property type="entry name" value="Sig_transdc_His_kin-like_C"/>
</dbReference>
<protein>
    <recommendedName>
        <fullName evidence="2">histidine kinase</fullName>
        <ecNumber evidence="2">2.7.13.3</ecNumber>
    </recommendedName>
</protein>
<keyword evidence="4" id="KW-0808">Transferase</keyword>
<comment type="caution">
    <text evidence="11">The sequence shown here is derived from an EMBL/GenBank/DDBJ whole genome shotgun (WGS) entry which is preliminary data.</text>
</comment>
<feature type="domain" description="Histidine kinase" evidence="10">
    <location>
        <begin position="338"/>
        <end position="553"/>
    </location>
</feature>
<evidence type="ECO:0000256" key="1">
    <source>
        <dbReference type="ARBA" id="ARBA00000085"/>
    </source>
</evidence>
<gene>
    <name evidence="11" type="ORF">JWV37_10840</name>
</gene>
<dbReference type="CDD" id="cd00075">
    <property type="entry name" value="HATPase"/>
    <property type="match status" value="1"/>
</dbReference>
<dbReference type="EC" id="2.7.13.3" evidence="2"/>
<keyword evidence="12" id="KW-1185">Reference proteome</keyword>
<keyword evidence="9" id="KW-0812">Transmembrane</keyword>
<dbReference type="RefSeq" id="WP_205459825.1">
    <property type="nucleotide sequence ID" value="NZ_JAFHKK010000030.1"/>
</dbReference>
<reference evidence="11 12" key="2">
    <citation type="submission" date="2021-02" db="EMBL/GenBank/DDBJ databases">
        <title>Sulfurospirillum tamanensis sp. nov.</title>
        <authorList>
            <person name="Frolova A."/>
            <person name="Merkel A."/>
            <person name="Slobodkin A."/>
        </authorList>
    </citation>
    <scope>NUCLEOTIDE SEQUENCE [LARGE SCALE GENOMIC DNA]</scope>
    <source>
        <strain evidence="11 12">T05b</strain>
    </source>
</reference>
<keyword evidence="9" id="KW-0472">Membrane</keyword>
<dbReference type="EMBL" id="JAFHKK010000030">
    <property type="protein sequence ID" value="MBN2965279.1"/>
    <property type="molecule type" value="Genomic_DNA"/>
</dbReference>
<dbReference type="Gene3D" id="1.10.287.130">
    <property type="match status" value="1"/>
</dbReference>
<dbReference type="SUPFAM" id="SSF47384">
    <property type="entry name" value="Homodimeric domain of signal transducing histidine kinase"/>
    <property type="match status" value="1"/>
</dbReference>
<feature type="transmembrane region" description="Helical" evidence="9">
    <location>
        <begin position="176"/>
        <end position="197"/>
    </location>
</feature>
<accession>A0ABS2WUE2</accession>
<evidence type="ECO:0000259" key="10">
    <source>
        <dbReference type="PROSITE" id="PS50109"/>
    </source>
</evidence>
<keyword evidence="9" id="KW-1133">Transmembrane helix</keyword>
<feature type="transmembrane region" description="Helical" evidence="9">
    <location>
        <begin position="6"/>
        <end position="31"/>
    </location>
</feature>